<dbReference type="InterPro" id="IPR001792">
    <property type="entry name" value="Acylphosphatase-like_dom"/>
</dbReference>
<evidence type="ECO:0000313" key="8">
    <source>
        <dbReference type="EMBL" id="KAK6358686.1"/>
    </source>
</evidence>
<evidence type="ECO:0000256" key="6">
    <source>
        <dbReference type="RuleBase" id="RU004168"/>
    </source>
</evidence>
<protein>
    <recommendedName>
        <fullName evidence="2 5">acylphosphatase</fullName>
        <ecNumber evidence="2 5">3.6.1.7</ecNumber>
    </recommendedName>
</protein>
<comment type="catalytic activity">
    <reaction evidence="4 5">
        <text>an acyl phosphate + H2O = a carboxylate + phosphate + H(+)</text>
        <dbReference type="Rhea" id="RHEA:14965"/>
        <dbReference type="ChEBI" id="CHEBI:15377"/>
        <dbReference type="ChEBI" id="CHEBI:15378"/>
        <dbReference type="ChEBI" id="CHEBI:29067"/>
        <dbReference type="ChEBI" id="CHEBI:43474"/>
        <dbReference type="ChEBI" id="CHEBI:59918"/>
        <dbReference type="EC" id="3.6.1.7"/>
    </reaction>
</comment>
<dbReference type="PANTHER" id="PTHR10029:SF3">
    <property type="entry name" value="ACYLPHOSPHATASE-RELATED"/>
    <property type="match status" value="1"/>
</dbReference>
<feature type="active site" evidence="5">
    <location>
        <position position="38"/>
    </location>
</feature>
<dbReference type="Proteomes" id="UP001373714">
    <property type="component" value="Unassembled WGS sequence"/>
</dbReference>
<dbReference type="GO" id="GO:0003998">
    <property type="term" value="F:acylphosphatase activity"/>
    <property type="evidence" value="ECO:0007669"/>
    <property type="project" value="UniProtKB-EC"/>
</dbReference>
<dbReference type="EMBL" id="JAVHNS010000004">
    <property type="protein sequence ID" value="KAK6358686.1"/>
    <property type="molecule type" value="Genomic_DNA"/>
</dbReference>
<evidence type="ECO:0000256" key="2">
    <source>
        <dbReference type="ARBA" id="ARBA00012150"/>
    </source>
</evidence>
<dbReference type="PANTHER" id="PTHR10029">
    <property type="entry name" value="ACYLPHOSPHATASE"/>
    <property type="match status" value="1"/>
</dbReference>
<keyword evidence="9" id="KW-1185">Reference proteome</keyword>
<evidence type="ECO:0000256" key="3">
    <source>
        <dbReference type="ARBA" id="ARBA00022801"/>
    </source>
</evidence>
<reference evidence="8 9" key="1">
    <citation type="submission" date="2019-10" db="EMBL/GenBank/DDBJ databases">
        <authorList>
            <person name="Palmer J.M."/>
        </authorList>
    </citation>
    <scope>NUCLEOTIDE SEQUENCE [LARGE SCALE GENOMIC DNA]</scope>
    <source>
        <strain evidence="8 9">TWF730</strain>
    </source>
</reference>
<gene>
    <name evidence="8" type="ORF">TWF730_008009</name>
</gene>
<dbReference type="PROSITE" id="PS00150">
    <property type="entry name" value="ACYLPHOSPHATASE_1"/>
    <property type="match status" value="1"/>
</dbReference>
<dbReference type="InterPro" id="IPR017968">
    <property type="entry name" value="Acylphosphatase_CS"/>
</dbReference>
<dbReference type="InterPro" id="IPR036046">
    <property type="entry name" value="Acylphosphatase-like_dom_sf"/>
</dbReference>
<dbReference type="Pfam" id="PF00708">
    <property type="entry name" value="Acylphosphatase"/>
    <property type="match status" value="1"/>
</dbReference>
<organism evidence="8 9">
    <name type="scientific">Orbilia blumenaviensis</name>
    <dbReference type="NCBI Taxonomy" id="1796055"/>
    <lineage>
        <taxon>Eukaryota</taxon>
        <taxon>Fungi</taxon>
        <taxon>Dikarya</taxon>
        <taxon>Ascomycota</taxon>
        <taxon>Pezizomycotina</taxon>
        <taxon>Orbiliomycetes</taxon>
        <taxon>Orbiliales</taxon>
        <taxon>Orbiliaceae</taxon>
        <taxon>Orbilia</taxon>
    </lineage>
</organism>
<evidence type="ECO:0000313" key="9">
    <source>
        <dbReference type="Proteomes" id="UP001373714"/>
    </source>
</evidence>
<dbReference type="SUPFAM" id="SSF54975">
    <property type="entry name" value="Acylphosphatase/BLUF domain-like"/>
    <property type="match status" value="1"/>
</dbReference>
<dbReference type="PROSITE" id="PS51160">
    <property type="entry name" value="ACYLPHOSPHATASE_3"/>
    <property type="match status" value="1"/>
</dbReference>
<evidence type="ECO:0000256" key="5">
    <source>
        <dbReference type="PROSITE-ProRule" id="PRU00520"/>
    </source>
</evidence>
<sequence>MSVKRYAFTVHGQVQGVFFRKFTRQSANSLSISGFVQNLPDSTVGGEAEGLLDNLEKFRQKLEEGSDLSSVQKVEWNEIDVRKEGEGQGYMKAMSADSFSIARTRH</sequence>
<evidence type="ECO:0000259" key="7">
    <source>
        <dbReference type="PROSITE" id="PS51160"/>
    </source>
</evidence>
<keyword evidence="3 5" id="KW-0378">Hydrolase</keyword>
<feature type="active site" evidence="5">
    <location>
        <position position="20"/>
    </location>
</feature>
<dbReference type="AlphaFoldDB" id="A0AAV9VCQ7"/>
<comment type="similarity">
    <text evidence="1 6">Belongs to the acylphosphatase family.</text>
</comment>
<feature type="domain" description="Acylphosphatase-like" evidence="7">
    <location>
        <begin position="5"/>
        <end position="103"/>
    </location>
</feature>
<dbReference type="InterPro" id="IPR020456">
    <property type="entry name" value="Acylphosphatase"/>
</dbReference>
<proteinExistence type="inferred from homology"/>
<accession>A0AAV9VCQ7</accession>
<evidence type="ECO:0000256" key="4">
    <source>
        <dbReference type="ARBA" id="ARBA00047645"/>
    </source>
</evidence>
<comment type="caution">
    <text evidence="8">The sequence shown here is derived from an EMBL/GenBank/DDBJ whole genome shotgun (WGS) entry which is preliminary data.</text>
</comment>
<evidence type="ECO:0000256" key="1">
    <source>
        <dbReference type="ARBA" id="ARBA00005614"/>
    </source>
</evidence>
<dbReference type="Gene3D" id="3.30.70.100">
    <property type="match status" value="1"/>
</dbReference>
<dbReference type="EC" id="3.6.1.7" evidence="2 5"/>
<name>A0AAV9VCQ7_9PEZI</name>